<feature type="transmembrane region" description="Helical" evidence="1">
    <location>
        <begin position="135"/>
        <end position="154"/>
    </location>
</feature>
<evidence type="ECO:0000313" key="2">
    <source>
        <dbReference type="EMBL" id="PSN08869.1"/>
    </source>
</evidence>
<keyword evidence="1" id="KW-0472">Membrane</keyword>
<name>A0A2P8VMT4_9ENTR</name>
<evidence type="ECO:0000313" key="3">
    <source>
        <dbReference type="Proteomes" id="UP000240212"/>
    </source>
</evidence>
<keyword evidence="1" id="KW-1133">Transmembrane helix</keyword>
<comment type="caution">
    <text evidence="2">The sequence shown here is derived from an EMBL/GenBank/DDBJ whole genome shotgun (WGS) entry which is preliminary data.</text>
</comment>
<keyword evidence="1" id="KW-0812">Transmembrane</keyword>
<dbReference type="OrthoDB" id="9155572at2"/>
<dbReference type="Proteomes" id="UP000240212">
    <property type="component" value="Unassembled WGS sequence"/>
</dbReference>
<evidence type="ECO:0000256" key="1">
    <source>
        <dbReference type="SAM" id="Phobius"/>
    </source>
</evidence>
<dbReference type="RefSeq" id="WP_106876562.1">
    <property type="nucleotide sequence ID" value="NZ_PYEP01000002.1"/>
</dbReference>
<reference evidence="2 3" key="1">
    <citation type="submission" date="2018-03" db="EMBL/GenBank/DDBJ databases">
        <title>Draft genome sequence of the first documented clinical Siccibacter turicensis isolate in Austria.</title>
        <authorList>
            <person name="Lepuschitz S."/>
            <person name="Pekard-Amenitsch S."/>
            <person name="Haunold R."/>
            <person name="Schill S."/>
            <person name="Mach R."/>
            <person name="Allerberger F."/>
            <person name="Ruppitsch W."/>
            <person name="Forsythe S.J."/>
        </authorList>
    </citation>
    <scope>NUCLEOTIDE SEQUENCE [LARGE SCALE GENOMIC DNA]</scope>
    <source>
        <strain evidence="2 3">6100069499-17</strain>
    </source>
</reference>
<organism evidence="2 3">
    <name type="scientific">Siccibacter turicensis</name>
    <dbReference type="NCBI Taxonomy" id="357233"/>
    <lineage>
        <taxon>Bacteria</taxon>
        <taxon>Pseudomonadati</taxon>
        <taxon>Pseudomonadota</taxon>
        <taxon>Gammaproteobacteria</taxon>
        <taxon>Enterobacterales</taxon>
        <taxon>Enterobacteriaceae</taxon>
        <taxon>Siccibacter</taxon>
    </lineage>
</organism>
<dbReference type="InterPro" id="IPR019690">
    <property type="entry name" value="DUF2569"/>
</dbReference>
<feature type="transmembrane region" description="Helical" evidence="1">
    <location>
        <begin position="32"/>
        <end position="49"/>
    </location>
</feature>
<keyword evidence="3" id="KW-1185">Reference proteome</keyword>
<dbReference type="Pfam" id="PF10754">
    <property type="entry name" value="DUF2569"/>
    <property type="match status" value="1"/>
</dbReference>
<protein>
    <submittedName>
        <fullName evidence="2">DUF2569 domain-containing protein</fullName>
    </submittedName>
</protein>
<dbReference type="AlphaFoldDB" id="A0A2P8VMT4"/>
<dbReference type="STRING" id="1388748.GCA_000463155_03324"/>
<dbReference type="EMBL" id="PYEP01000002">
    <property type="protein sequence ID" value="PSN08869.1"/>
    <property type="molecule type" value="Genomic_DNA"/>
</dbReference>
<gene>
    <name evidence="2" type="ORF">C7G83_05825</name>
</gene>
<proteinExistence type="predicted"/>
<accession>A0A2P8VMT4</accession>
<feature type="transmembrane region" description="Helical" evidence="1">
    <location>
        <begin position="69"/>
        <end position="94"/>
    </location>
</feature>
<feature type="transmembrane region" description="Helical" evidence="1">
    <location>
        <begin position="106"/>
        <end position="129"/>
    </location>
</feature>
<sequence>MKCISCNEQEPNKASGLCNDCEQVEQGKINGLLYLPAAGLIIALMYTPWELWEFCQAVLNYFHMAGIISWYAIGAILLIVLYMAITVFAALQFFRRRKKTPRAMAGYYLFGLISALYFTVLPATLFGAAFDQNDIRTLLSAAVGVVLWLPYFFISKRINRVFVF</sequence>